<feature type="compositionally biased region" description="Pro residues" evidence="1">
    <location>
        <begin position="2266"/>
        <end position="2276"/>
    </location>
</feature>
<dbReference type="GO" id="GO:0006898">
    <property type="term" value="P:receptor-mediated endocytosis"/>
    <property type="evidence" value="ECO:0007669"/>
    <property type="project" value="TreeGrafter"/>
</dbReference>
<dbReference type="PANTHER" id="PTHR36983:SF2">
    <property type="entry name" value="DNAJ HOMOLOG SUBFAMILY C MEMBER 13"/>
    <property type="match status" value="1"/>
</dbReference>
<evidence type="ECO:0000259" key="2">
    <source>
        <dbReference type="PROSITE" id="PS50076"/>
    </source>
</evidence>
<dbReference type="Pfam" id="PF00226">
    <property type="entry name" value="DnaJ"/>
    <property type="match status" value="1"/>
</dbReference>
<dbReference type="GO" id="GO:0010008">
    <property type="term" value="C:endosome membrane"/>
    <property type="evidence" value="ECO:0007669"/>
    <property type="project" value="TreeGrafter"/>
</dbReference>
<feature type="domain" description="J" evidence="2">
    <location>
        <begin position="1312"/>
        <end position="1370"/>
    </location>
</feature>
<dbReference type="Proteomes" id="UP001175271">
    <property type="component" value="Unassembled WGS sequence"/>
</dbReference>
<dbReference type="PANTHER" id="PTHR36983">
    <property type="entry name" value="DNAJ HOMOLOG SUBFAMILY C MEMBER 13"/>
    <property type="match status" value="1"/>
</dbReference>
<dbReference type="Pfam" id="PF19432">
    <property type="entry name" value="RME-8_N"/>
    <property type="match status" value="1"/>
</dbReference>
<dbReference type="InterPro" id="IPR025640">
    <property type="entry name" value="GYF_2"/>
</dbReference>
<dbReference type="InterPro" id="IPR011989">
    <property type="entry name" value="ARM-like"/>
</dbReference>
<dbReference type="PROSITE" id="PS50076">
    <property type="entry name" value="DNAJ_2"/>
    <property type="match status" value="1"/>
</dbReference>
<organism evidence="3 4">
    <name type="scientific">Steinernema hermaphroditum</name>
    <dbReference type="NCBI Taxonomy" id="289476"/>
    <lineage>
        <taxon>Eukaryota</taxon>
        <taxon>Metazoa</taxon>
        <taxon>Ecdysozoa</taxon>
        <taxon>Nematoda</taxon>
        <taxon>Chromadorea</taxon>
        <taxon>Rhabditida</taxon>
        <taxon>Tylenchina</taxon>
        <taxon>Panagrolaimomorpha</taxon>
        <taxon>Strongyloidoidea</taxon>
        <taxon>Steinernematidae</taxon>
        <taxon>Steinernema</taxon>
    </lineage>
</organism>
<dbReference type="SUPFAM" id="SSF46565">
    <property type="entry name" value="Chaperone J-domain"/>
    <property type="match status" value="1"/>
</dbReference>
<keyword evidence="4" id="KW-1185">Reference proteome</keyword>
<gene>
    <name evidence="3" type="ORF">QR680_009446</name>
</gene>
<dbReference type="InterPro" id="IPR045802">
    <property type="entry name" value="GRV2/DNAJC13_N"/>
</dbReference>
<evidence type="ECO:0000313" key="3">
    <source>
        <dbReference type="EMBL" id="KAK0425898.1"/>
    </source>
</evidence>
<accession>A0AA39M9P8</accession>
<name>A0AA39M9P8_9BILA</name>
<comment type="caution">
    <text evidence="3">The sequence shown here is derived from an EMBL/GenBank/DDBJ whole genome shotgun (WGS) entry which is preliminary data.</text>
</comment>
<feature type="region of interest" description="Disordered" evidence="1">
    <location>
        <begin position="2243"/>
        <end position="2282"/>
    </location>
</feature>
<sequence length="2282" mass="258219">MTRDFSVDNRDVAQFLVTKISWKGRYKRIFSVGTLAISTYNPETLEVTNQWLYSDFIGIVPSPKSNPNSFDQFQINFYKKNRSSVEKMTFCSECTQDILTEVLAFQSKYSPESVKNFMRVNAYKPNRMDRDQQIPLILQVTSCSVEQIDSRKIVVASYPFKEIRQLIKISDYPSGFVVEVGEQRRRRMFATQEMDRLIQEIRRCAGENIGIQIDVAKSPITRDDFEQTRWGLYSRDEQLVSYVDFRVYKQSVRHDQAILRLLCLSENCIVERDCATYTTICVHPLKHVVCLSRDPRNPQQFSIEYENGVLRTYQSNERDLVLASLIDGAKAAGNQQVHITSCRFSRNLRLLPMKLSLDRDSEGQCMRHVVSPPPGLKRVDLVRRFNSNIPYNGMAHQTTEKQALDCLEAVLSESYLPSDTDLILKCEAQLQALHRLFGSKHGFQAFATVPGIREKLGVFIVSVLKIGSETLDYAAVEMLNALMQPLHSNYELRHEQNNKQSLLSSDKFVDHLLELVVSHINRGTGFLVIASVLDFLTYAVCAPFSETTEGQTFDRVLELVAAKGRSFYKLFQNPSMTIVKGAGLVMRAIIEESSVEISKSMQLLSLTEGAFLRHLQMALLLTGHDLRYLANRQLSGQLISLWIADNDAAKDLLKRCLPRGLLDFLDSAEKAPNSDSDFLLSRNNLETASSESKQSKWVEQMQSMQYTLEAKIDSMLPKLDSVLQHWNLDYKVTFLQKRIEERNQQQAKQNKPVILRKSRKRVKSGVNWRMFAYQFGKDHAKADLLWNAKTREEFRLSIENELRQLTAESDLAVTETPISWNHTEFIAHYASLSEEIKVGDYYLRHLLGETEANATPIHDPKQFFNDVYHRFLLTPKSEMRCLCLKAMAITYERHNITIGAFSDTRDIVAMLQRTTNIAERDHFVLLLSKLALNKENVRQMINGGALSLLVDLASLAHLHVSRATLKNQSNVIESGRDRDSEGTPEWYYYDKKGDKQGPVTYGKMKDMYGSQEIFEKTEVWAEGLGQWCALSSVPQFRWTICCRSNAAPVYNPTELCTLVLDVFIQMTEFFPSRDQNDCVIRPLPAVKRILSDSLSLSSVVQLLLTYDPAIVHRVAKLIYLVMQDNPYISRLYMTGLFFFILMYNGSDILSIARLLHYSHNKQSFRSATATSELIARSILSPLLPEAAIFYLEEYGVEKYAEVYLGEFDNPEIIWNNEMRRHLISQIACHVSDFSSRLPSNIKAIYRYCPISPIEYDQLKDELFCHVYYLRHLCDVQKFPNWPIRDPVPFLRDCLATWHDEINKKPPEMSIEEACNVLGISINDGAWRDRSKLRKAYLKLSLEYHPDKRADGQEMFQKINFAHEILSTAQRSPGGGLLPNVQRIVICLCAQSIIYSRHSEVLAPYKYAGYSQLIKTIDLESKDDGLFRDGGGDLLSAAVELCAYTLASSSLNAEQLRRDNGMEALLTAFDRCEPMVNLSTKESDVCARVCIDVCRCFTTAAKFEGSRERLSEMKTLFPALCRLLKFEKLGRLASAAAECICSLAVCTLLQTQLFQAGVLWELLPHLFRYDYTLEEGGVEHSENTNQQAVWNRLARGSCEAMASLAGYRQHTPENDGVQNSLRAMLSPYVCRLMKEGGNNRVLKILNSNTEDPYIIWDNATRSELMEFVDRHRENSGLTSELFGAEFQMTAHKNEFVIGDIFVRIYNEQPHFKLHDPKSFCVDLLDFLKKNQNTILGKKKNNEGTPNEEEFLVDWGVVGDGSGMLSLPKRVEMCIEALNNVIRADASLTYLLIGQFGLIFSYLQAYSYAKIQKSILEVIYQSASNADCLTDIASLKNNDKAVKLPLLLPLVEKLPEVTERVLHTLGALASNGALAKELLEYGGIVYILGVYTDVHSRMRTAAAPEAGRNRVTAAELLSKLQSDNQSGPRWNRFISRFLPPIFADGLRDSPQAAVAMFDSDNETPELIWNDTVRQNVRGLIQRMLSSLVQSQLIDPRAKWNDGALGDCAYGSTYSGEVVVGGVFLRLFNANPTWAVRHPKQFTTELMERVLQLMEKPTDEIEIATTTLVNLIAHHPTTADQLPAQGYLPTFCRAMTLKNAPASKTALLVVEQIAGNTYCVEALSRLPVIRGIHLCMKNQPAFVREAAHALKLLFRQNSSALSEQMLSSDIVPHLLNVLGSRDLQGVSNPAAAKAEIVEALKNAALDLQYGDKITAILNDSTIWKEYKDQRHDLYLPAARPHAITGGPTGSGLALTFGTSDGRNTDGMFAPPPRPVPSPKPTLNDR</sequence>
<dbReference type="GO" id="GO:0007032">
    <property type="term" value="P:endosome organization"/>
    <property type="evidence" value="ECO:0007669"/>
    <property type="project" value="InterPro"/>
</dbReference>
<dbReference type="InterPro" id="IPR036869">
    <property type="entry name" value="J_dom_sf"/>
</dbReference>
<dbReference type="Gene3D" id="1.25.10.10">
    <property type="entry name" value="Leucine-rich Repeat Variant"/>
    <property type="match status" value="2"/>
</dbReference>
<dbReference type="Pfam" id="PF14237">
    <property type="entry name" value="GYF_2"/>
    <property type="match status" value="1"/>
</dbReference>
<dbReference type="InterPro" id="IPR001623">
    <property type="entry name" value="DnaJ_domain"/>
</dbReference>
<dbReference type="CDD" id="cd06257">
    <property type="entry name" value="DnaJ"/>
    <property type="match status" value="1"/>
</dbReference>
<proteinExistence type="predicted"/>
<evidence type="ECO:0000313" key="4">
    <source>
        <dbReference type="Proteomes" id="UP001175271"/>
    </source>
</evidence>
<dbReference type="EMBL" id="JAUCMV010000001">
    <property type="protein sequence ID" value="KAK0425898.1"/>
    <property type="molecule type" value="Genomic_DNA"/>
</dbReference>
<dbReference type="GO" id="GO:2000641">
    <property type="term" value="P:regulation of early endosome to late endosome transport"/>
    <property type="evidence" value="ECO:0007669"/>
    <property type="project" value="InterPro"/>
</dbReference>
<dbReference type="Gene3D" id="1.10.287.110">
    <property type="entry name" value="DnaJ domain"/>
    <property type="match status" value="1"/>
</dbReference>
<evidence type="ECO:0000256" key="1">
    <source>
        <dbReference type="SAM" id="MobiDB-lite"/>
    </source>
</evidence>
<dbReference type="InterPro" id="IPR044978">
    <property type="entry name" value="GRV2/DNAJC13"/>
</dbReference>
<protein>
    <recommendedName>
        <fullName evidence="2">J domain-containing protein</fullName>
    </recommendedName>
</protein>
<dbReference type="InterPro" id="IPR016024">
    <property type="entry name" value="ARM-type_fold"/>
</dbReference>
<dbReference type="SMART" id="SM00271">
    <property type="entry name" value="DnaJ"/>
    <property type="match status" value="1"/>
</dbReference>
<dbReference type="SUPFAM" id="SSF48371">
    <property type="entry name" value="ARM repeat"/>
    <property type="match status" value="1"/>
</dbReference>
<reference evidence="3" key="1">
    <citation type="submission" date="2023-06" db="EMBL/GenBank/DDBJ databases">
        <title>Genomic analysis of the entomopathogenic nematode Steinernema hermaphroditum.</title>
        <authorList>
            <person name="Schwarz E.M."/>
            <person name="Heppert J.K."/>
            <person name="Baniya A."/>
            <person name="Schwartz H.T."/>
            <person name="Tan C.-H."/>
            <person name="Antoshechkin I."/>
            <person name="Sternberg P.W."/>
            <person name="Goodrich-Blair H."/>
            <person name="Dillman A.R."/>
        </authorList>
    </citation>
    <scope>NUCLEOTIDE SEQUENCE</scope>
    <source>
        <strain evidence="3">PS9179</strain>
        <tissue evidence="3">Whole animal</tissue>
    </source>
</reference>